<sequence length="75" mass="8839">MFQVTAVVLLSPERWRAEMDESDRKLRPVMDAAATDTQRGNKAARWQRGKRREVRVILRKIEDELFALHTLCDAW</sequence>
<proteinExistence type="predicted"/>
<reference evidence="1 2" key="2">
    <citation type="journal article" date="2023" name="Mol. Biol. Evol.">
        <title>Genomics of Secondarily Temperate Adaptation in the Only Non-Antarctic Icefish.</title>
        <authorList>
            <person name="Rivera-Colon A.G."/>
            <person name="Rayamajhi N."/>
            <person name="Minhas B.F."/>
            <person name="Madrigal G."/>
            <person name="Bilyk K.T."/>
            <person name="Yoon V."/>
            <person name="Hune M."/>
            <person name="Gregory S."/>
            <person name="Cheng C.H.C."/>
            <person name="Catchen J.M."/>
        </authorList>
    </citation>
    <scope>NUCLEOTIDE SEQUENCE [LARGE SCALE GENOMIC DNA]</scope>
    <source>
        <strain evidence="1">JMC-PN-2008</strain>
    </source>
</reference>
<protein>
    <submittedName>
        <fullName evidence="1">Uncharacterized protein</fullName>
    </submittedName>
</protein>
<reference evidence="1 2" key="1">
    <citation type="journal article" date="2023" name="Genes (Basel)">
        <title>Chromosome-Level Genome Assembly and Circadian Gene Repertoire of the Patagonia Blennie Eleginops maclovinus-The Closest Ancestral Proxy of Antarctic Cryonotothenioids.</title>
        <authorList>
            <person name="Cheng C.C."/>
            <person name="Rivera-Colon A.G."/>
            <person name="Minhas B.F."/>
            <person name="Wilson L."/>
            <person name="Rayamajhi N."/>
            <person name="Vargas-Chacoff L."/>
            <person name="Catchen J.M."/>
        </authorList>
    </citation>
    <scope>NUCLEOTIDE SEQUENCE [LARGE SCALE GENOMIC DNA]</scope>
    <source>
        <strain evidence="1">JMC-PN-2008</strain>
    </source>
</reference>
<dbReference type="EMBL" id="JAUZQC010000008">
    <property type="protein sequence ID" value="KAK5866855.1"/>
    <property type="molecule type" value="Genomic_DNA"/>
</dbReference>
<dbReference type="AlphaFoldDB" id="A0AAN7XRA2"/>
<gene>
    <name evidence="1" type="ORF">PBY51_011396</name>
</gene>
<evidence type="ECO:0000313" key="2">
    <source>
        <dbReference type="Proteomes" id="UP001346869"/>
    </source>
</evidence>
<name>A0AAN7XRA2_ELEMC</name>
<evidence type="ECO:0000313" key="1">
    <source>
        <dbReference type="EMBL" id="KAK5866855.1"/>
    </source>
</evidence>
<accession>A0AAN7XRA2</accession>
<dbReference type="Proteomes" id="UP001346869">
    <property type="component" value="Unassembled WGS sequence"/>
</dbReference>
<comment type="caution">
    <text evidence="1">The sequence shown here is derived from an EMBL/GenBank/DDBJ whole genome shotgun (WGS) entry which is preliminary data.</text>
</comment>
<keyword evidence="2" id="KW-1185">Reference proteome</keyword>
<organism evidence="1 2">
    <name type="scientific">Eleginops maclovinus</name>
    <name type="common">Patagonian blennie</name>
    <name type="synonym">Eleginus maclovinus</name>
    <dbReference type="NCBI Taxonomy" id="56733"/>
    <lineage>
        <taxon>Eukaryota</taxon>
        <taxon>Metazoa</taxon>
        <taxon>Chordata</taxon>
        <taxon>Craniata</taxon>
        <taxon>Vertebrata</taxon>
        <taxon>Euteleostomi</taxon>
        <taxon>Actinopterygii</taxon>
        <taxon>Neopterygii</taxon>
        <taxon>Teleostei</taxon>
        <taxon>Neoteleostei</taxon>
        <taxon>Acanthomorphata</taxon>
        <taxon>Eupercaria</taxon>
        <taxon>Perciformes</taxon>
        <taxon>Notothenioidei</taxon>
        <taxon>Eleginopidae</taxon>
        <taxon>Eleginops</taxon>
    </lineage>
</organism>